<reference evidence="2 3" key="1">
    <citation type="journal article" date="2013" name="Curr. Biol.">
        <title>The Genome of the Foraminiferan Reticulomyxa filosa.</title>
        <authorList>
            <person name="Glockner G."/>
            <person name="Hulsmann N."/>
            <person name="Schleicher M."/>
            <person name="Noegel A.A."/>
            <person name="Eichinger L."/>
            <person name="Gallinger C."/>
            <person name="Pawlowski J."/>
            <person name="Sierra R."/>
            <person name="Euteneuer U."/>
            <person name="Pillet L."/>
            <person name="Moustafa A."/>
            <person name="Platzer M."/>
            <person name="Groth M."/>
            <person name="Szafranski K."/>
            <person name="Schliwa M."/>
        </authorList>
    </citation>
    <scope>NUCLEOTIDE SEQUENCE [LARGE SCALE GENOMIC DNA]</scope>
</reference>
<evidence type="ECO:0000313" key="2">
    <source>
        <dbReference type="EMBL" id="ETO23085.1"/>
    </source>
</evidence>
<dbReference type="AlphaFoldDB" id="X6N9W3"/>
<feature type="compositionally biased region" description="Low complexity" evidence="1">
    <location>
        <begin position="63"/>
        <end position="77"/>
    </location>
</feature>
<accession>X6N9W3</accession>
<feature type="region of interest" description="Disordered" evidence="1">
    <location>
        <begin position="59"/>
        <end position="90"/>
    </location>
</feature>
<dbReference type="Proteomes" id="UP000023152">
    <property type="component" value="Unassembled WGS sequence"/>
</dbReference>
<dbReference type="EMBL" id="ASPP01010229">
    <property type="protein sequence ID" value="ETO23085.1"/>
    <property type="molecule type" value="Genomic_DNA"/>
</dbReference>
<evidence type="ECO:0000256" key="1">
    <source>
        <dbReference type="SAM" id="MobiDB-lite"/>
    </source>
</evidence>
<evidence type="ECO:0000313" key="3">
    <source>
        <dbReference type="Proteomes" id="UP000023152"/>
    </source>
</evidence>
<protein>
    <submittedName>
        <fullName evidence="2">RAP protein</fullName>
    </submittedName>
</protein>
<name>X6N9W3_RETFI</name>
<organism evidence="2 3">
    <name type="scientific">Reticulomyxa filosa</name>
    <dbReference type="NCBI Taxonomy" id="46433"/>
    <lineage>
        <taxon>Eukaryota</taxon>
        <taxon>Sar</taxon>
        <taxon>Rhizaria</taxon>
        <taxon>Retaria</taxon>
        <taxon>Foraminifera</taxon>
        <taxon>Monothalamids</taxon>
        <taxon>Reticulomyxidae</taxon>
        <taxon>Reticulomyxa</taxon>
    </lineage>
</organism>
<comment type="caution">
    <text evidence="2">The sequence shown here is derived from an EMBL/GenBank/DDBJ whole genome shotgun (WGS) entry which is preliminary data.</text>
</comment>
<proteinExistence type="predicted"/>
<gene>
    <name evidence="2" type="ORF">RFI_14100</name>
</gene>
<keyword evidence="3" id="KW-1185">Reference proteome</keyword>
<sequence length="222" mass="25544">MQSNWIAFELAIVEKCIPLAIPLRKELHNVASQKIHPFAQGTVMQQHTMATPLVIRKGHYHSSSKSGSHNDNNNSNNNDDDDNEGQSYDKDLNSKKQHVVHTVNVRLQLLTRQHVDTTYQYQQQRQQEKEEKLIAKHLNKTLESSNFSLTTDLVSPSNRRSHATTVAHSKDATSNHSPWRIWVTIENTETNEMYEHFPIDWIENIVPGNRHVLLSNSKKIIV</sequence>